<gene>
    <name evidence="6" type="ORF">NIES267_02280</name>
</gene>
<evidence type="ECO:0008006" key="8">
    <source>
        <dbReference type="Google" id="ProtNLM"/>
    </source>
</evidence>
<protein>
    <recommendedName>
        <fullName evidence="8">DUF4870 domain-containing protein</fullName>
    </recommendedName>
</protein>
<evidence type="ECO:0000256" key="1">
    <source>
        <dbReference type="ARBA" id="ARBA00004141"/>
    </source>
</evidence>
<name>A0A1Z4LHQ1_9CYAN</name>
<organism evidence="6 7">
    <name type="scientific">Calothrix parasitica NIES-267</name>
    <dbReference type="NCBI Taxonomy" id="1973488"/>
    <lineage>
        <taxon>Bacteria</taxon>
        <taxon>Bacillati</taxon>
        <taxon>Cyanobacteriota</taxon>
        <taxon>Cyanophyceae</taxon>
        <taxon>Nostocales</taxon>
        <taxon>Calotrichaceae</taxon>
        <taxon>Calothrix</taxon>
    </lineage>
</organism>
<proteinExistence type="predicted"/>
<dbReference type="EMBL" id="AP018227">
    <property type="protein sequence ID" value="BAY80763.1"/>
    <property type="molecule type" value="Genomic_DNA"/>
</dbReference>
<dbReference type="InterPro" id="IPR019109">
    <property type="entry name" value="MamF_MmsF"/>
</dbReference>
<dbReference type="AlphaFoldDB" id="A0A1Z4LHQ1"/>
<keyword evidence="2 5" id="KW-0812">Transmembrane</keyword>
<sequence length="120" mass="13221">MVILERSCNMENADQRKLLSALCHGAIFLSSMVIAIAIPIAILFTTKDSVVKANARESLNFHINLYIYGLIAAMLTVVLIGIPLLMALGVISFVMPIIAIVQILGSPDEPYRYPFIFRVV</sequence>
<evidence type="ECO:0000256" key="4">
    <source>
        <dbReference type="ARBA" id="ARBA00023136"/>
    </source>
</evidence>
<accession>A0A1Z4LHQ1</accession>
<evidence type="ECO:0000256" key="5">
    <source>
        <dbReference type="SAM" id="Phobius"/>
    </source>
</evidence>
<reference evidence="6 7" key="1">
    <citation type="submission" date="2017-06" db="EMBL/GenBank/DDBJ databases">
        <title>Genome sequencing of cyanobaciteial culture collection at National Institute for Environmental Studies (NIES).</title>
        <authorList>
            <person name="Hirose Y."/>
            <person name="Shimura Y."/>
            <person name="Fujisawa T."/>
            <person name="Nakamura Y."/>
            <person name="Kawachi M."/>
        </authorList>
    </citation>
    <scope>NUCLEOTIDE SEQUENCE [LARGE SCALE GENOMIC DNA]</scope>
    <source>
        <strain evidence="6 7">NIES-267</strain>
    </source>
</reference>
<keyword evidence="7" id="KW-1185">Reference proteome</keyword>
<keyword evidence="3 5" id="KW-1133">Transmembrane helix</keyword>
<feature type="transmembrane region" description="Helical" evidence="5">
    <location>
        <begin position="65"/>
        <end position="94"/>
    </location>
</feature>
<feature type="transmembrane region" description="Helical" evidence="5">
    <location>
        <begin position="21"/>
        <end position="45"/>
    </location>
</feature>
<dbReference type="Pfam" id="PF09685">
    <property type="entry name" value="MamF_MmsF"/>
    <property type="match status" value="1"/>
</dbReference>
<keyword evidence="4 5" id="KW-0472">Membrane</keyword>
<comment type="subcellular location">
    <subcellularLocation>
        <location evidence="1">Membrane</location>
        <topology evidence="1">Multi-pass membrane protein</topology>
    </subcellularLocation>
</comment>
<evidence type="ECO:0000313" key="6">
    <source>
        <dbReference type="EMBL" id="BAY80763.1"/>
    </source>
</evidence>
<evidence type="ECO:0000313" key="7">
    <source>
        <dbReference type="Proteomes" id="UP000218418"/>
    </source>
</evidence>
<evidence type="ECO:0000256" key="2">
    <source>
        <dbReference type="ARBA" id="ARBA00022692"/>
    </source>
</evidence>
<dbReference type="Proteomes" id="UP000218418">
    <property type="component" value="Chromosome"/>
</dbReference>
<evidence type="ECO:0000256" key="3">
    <source>
        <dbReference type="ARBA" id="ARBA00022989"/>
    </source>
</evidence>